<feature type="region of interest" description="Disordered" evidence="1">
    <location>
        <begin position="28"/>
        <end position="72"/>
    </location>
</feature>
<feature type="region of interest" description="Disordered" evidence="1">
    <location>
        <begin position="559"/>
        <end position="581"/>
    </location>
</feature>
<feature type="chain" id="PRO_5015522835" description="SAP domain-containing protein" evidence="2">
    <location>
        <begin position="21"/>
        <end position="1143"/>
    </location>
</feature>
<dbReference type="PANTHER" id="PTHR30189:SF1">
    <property type="entry name" value="LPS-ASSEMBLY PROTEIN LPTD"/>
    <property type="match status" value="1"/>
</dbReference>
<dbReference type="GO" id="GO:0009279">
    <property type="term" value="C:cell outer membrane"/>
    <property type="evidence" value="ECO:0007669"/>
    <property type="project" value="TreeGrafter"/>
</dbReference>
<dbReference type="RefSeq" id="WP_103679270.1">
    <property type="nucleotide sequence ID" value="NZ_LPWH01000004.1"/>
</dbReference>
<dbReference type="Proteomes" id="UP000237350">
    <property type="component" value="Unassembled WGS sequence"/>
</dbReference>
<accession>A0A2S4K0H5</accession>
<dbReference type="EMBL" id="LPWH01000004">
    <property type="protein sequence ID" value="POR05272.1"/>
    <property type="molecule type" value="Genomic_DNA"/>
</dbReference>
<evidence type="ECO:0000313" key="4">
    <source>
        <dbReference type="Proteomes" id="UP000237350"/>
    </source>
</evidence>
<keyword evidence="2" id="KW-0732">Signal</keyword>
<proteinExistence type="predicted"/>
<evidence type="ECO:0008006" key="5">
    <source>
        <dbReference type="Google" id="ProtNLM"/>
    </source>
</evidence>
<feature type="signal peptide" evidence="2">
    <location>
        <begin position="1"/>
        <end position="20"/>
    </location>
</feature>
<reference evidence="4" key="1">
    <citation type="submission" date="2015-12" db="EMBL/GenBank/DDBJ databases">
        <authorList>
            <person name="Lodha T.D."/>
            <person name="Chintalapati S."/>
            <person name="Chintalapati V.R."/>
            <person name="Sravanthi T."/>
        </authorList>
    </citation>
    <scope>NUCLEOTIDE SEQUENCE [LARGE SCALE GENOMIC DNA]</scope>
    <source>
        <strain evidence="4">JC133</strain>
    </source>
</reference>
<protein>
    <recommendedName>
        <fullName evidence="5">SAP domain-containing protein</fullName>
    </recommendedName>
</protein>
<organism evidence="3 4">
    <name type="scientific">Alkalispirochaeta sphaeroplastigenens</name>
    <dbReference type="NCBI Taxonomy" id="1187066"/>
    <lineage>
        <taxon>Bacteria</taxon>
        <taxon>Pseudomonadati</taxon>
        <taxon>Spirochaetota</taxon>
        <taxon>Spirochaetia</taxon>
        <taxon>Spirochaetales</taxon>
        <taxon>Spirochaetaceae</taxon>
        <taxon>Alkalispirochaeta</taxon>
    </lineage>
</organism>
<evidence type="ECO:0000256" key="2">
    <source>
        <dbReference type="SAM" id="SignalP"/>
    </source>
</evidence>
<dbReference type="AlphaFoldDB" id="A0A2S4K0H5"/>
<evidence type="ECO:0000313" key="3">
    <source>
        <dbReference type="EMBL" id="POR05272.1"/>
    </source>
</evidence>
<keyword evidence="4" id="KW-1185">Reference proteome</keyword>
<name>A0A2S4K0H5_9SPIO</name>
<evidence type="ECO:0000256" key="1">
    <source>
        <dbReference type="SAM" id="MobiDB-lite"/>
    </source>
</evidence>
<comment type="caution">
    <text evidence="3">The sequence shown here is derived from an EMBL/GenBank/DDBJ whole genome shotgun (WGS) entry which is preliminary data.</text>
</comment>
<feature type="region of interest" description="Disordered" evidence="1">
    <location>
        <begin position="608"/>
        <end position="660"/>
    </location>
</feature>
<dbReference type="GO" id="GO:1990351">
    <property type="term" value="C:transporter complex"/>
    <property type="evidence" value="ECO:0007669"/>
    <property type="project" value="TreeGrafter"/>
</dbReference>
<dbReference type="OrthoDB" id="353610at2"/>
<feature type="compositionally biased region" description="Basic and acidic residues" evidence="1">
    <location>
        <begin position="618"/>
        <end position="636"/>
    </location>
</feature>
<dbReference type="PANTHER" id="PTHR30189">
    <property type="entry name" value="LPS-ASSEMBLY PROTEIN"/>
    <property type="match status" value="1"/>
</dbReference>
<gene>
    <name evidence="3" type="ORF">AU468_01940</name>
</gene>
<sequence length="1143" mass="131130">MVRPVVIATILFALSNLVLAGQLEAIDGPPRAETAPETSEQSDREREQISEPLSGAEEDSGEAPQERSPPVSPLLERTLLQDIETAEQGELLDWASTLGLSTRGSRRQIEDRILQHYQVRRSPAEAPRSEPAGSVLRIQRARGTRFFDVEQVDERTLRLSGGVLLTVEERGAFHSIEAEEILINTDQSLLNARGNVVYTVQREDGDERFRGDSVLFQIDSWEGVFIQGVTESLQEVDQEEITFFVQGERISRAPGDILVVEGGRITSSRADPPNWSLKADRIWIFAPGEWGLRHAVLHVGRVPLFYFPYFFLPGDRLFFHPVAGHRDREGAFIFTTTYFYGEREESDAPFSIMSLTEAPRDSQRERQGLFLRIPESPPEEETRPDWMLKVMADLYMRLGGYAGVAASMPDLGPLSRFDWRLGLGVSRSIYFENGRYSSYYVEDGEAQQYWNRGAFLGTTLPFRYESEVRLQGRVGTVRFNLEMMMLSDPEFRRDFHNRSEKIDWGAFLSPSADEEDSGGATVNSMNWNAELTWNPSVNHLRPRVRSFSLSPARARVAWRSKRDEGLPQEISPAAGTDKSPQERFFYPQSVTLPELGLTVEGELFRLREGASRKSSSPSDKDLQEDAQDQERRDRARSLRPPWEEEEEESPPHEEGAFRLPDTIGSMRGISDSAAGEISLTYRLNPTVRQDLFTDSASWETAEDVGLDWHYGTIQIGNQGRLVLNARARDRIATLTTTLSSDQRYQSLEIMGDMEESQRDRLQLNAYRGRSFTVTQASQIDLFPLRGYENLESSSLRYSLSSRIYDYGFSGLDSSGDPRYRGQWGQWEPSDITRHQTRAQLQWKRWSATQTLTATSDLPPRDRTYLGELRLERAFLAARFSGGYRERDDRWRADNFVQTYTASFPDQSLRLEQRFEHDPEGVNLVLSRSTLRLGPLQTQLTGRRTVGYDFDPSQGWVSDQTDDFHWTRLTVDLRGDHRLRWWHRRMDLTLNGRVTADIDLQRYTSSSLLIDYGATFSIHRFLDFRISARSRNDLLYQYVPSLADEVERPRRNLFSDLVDSLSLFDRDAREETAFKVDSLNISAIHDLEDWELEFGYSGRPELETVGGVSRYEWRSVVSIFFRWRPVPEIKRNIRIDDGTIDFID</sequence>
<dbReference type="InterPro" id="IPR050218">
    <property type="entry name" value="LptD"/>
</dbReference>